<dbReference type="AlphaFoldDB" id="A0A429XYC9"/>
<evidence type="ECO:0000313" key="2">
    <source>
        <dbReference type="EMBL" id="RST73745.1"/>
    </source>
</evidence>
<protein>
    <recommendedName>
        <fullName evidence="4">DUF4871 domain-containing protein</fullName>
    </recommendedName>
</protein>
<keyword evidence="1" id="KW-0472">Membrane</keyword>
<dbReference type="OrthoDB" id="2838751at2"/>
<evidence type="ECO:0000313" key="3">
    <source>
        <dbReference type="Proteomes" id="UP000287156"/>
    </source>
</evidence>
<keyword evidence="3" id="KW-1185">Reference proteome</keyword>
<name>A0A429XYC9_9BACI</name>
<reference evidence="2" key="1">
    <citation type="submission" date="2018-12" db="EMBL/GenBank/DDBJ databases">
        <authorList>
            <person name="Sun L."/>
            <person name="Chen Z."/>
        </authorList>
    </citation>
    <scope>NUCLEOTIDE SEQUENCE [LARGE SCALE GENOMIC DNA]</scope>
    <source>
        <strain evidence="2">3-2-2</strain>
    </source>
</reference>
<evidence type="ECO:0008006" key="4">
    <source>
        <dbReference type="Google" id="ProtNLM"/>
    </source>
</evidence>
<sequence>MRETEQIKESLKSLPKYSLTKEQQQNILLKLQQNRTHQRKSLKPAAAIISFSAILMIFAFSLFEGGLGSETAKEESQSIQMESSMEDKAESFTDLESIPKGQAFILPDTKQEVIGIKGKLGILNTFDHFVAEDPRRVAKLMIFFWGNPEELAGKEYEIEAANNNESILLSHGILSTGLNGDDAHVLTQFTPFTEEGLWQLSFYVDGQLFDQFSLEVLPPFPKTENYTLEKSPKEMEIRKETDIIIESSRKDKKRIEVQLINENGKTVSEHTFVQETEHIDGATNNPIYLYGGKLSFPEKGIWKLKIDGEETGSFEN</sequence>
<evidence type="ECO:0000256" key="1">
    <source>
        <dbReference type="SAM" id="Phobius"/>
    </source>
</evidence>
<proteinExistence type="predicted"/>
<feature type="transmembrane region" description="Helical" evidence="1">
    <location>
        <begin position="45"/>
        <end position="63"/>
    </location>
</feature>
<gene>
    <name evidence="2" type="ORF">D4T97_012770</name>
</gene>
<dbReference type="Gene3D" id="2.60.40.3830">
    <property type="match status" value="1"/>
</dbReference>
<organism evidence="2 3">
    <name type="scientific">Siminovitchia acidinfaciens</name>
    <dbReference type="NCBI Taxonomy" id="2321395"/>
    <lineage>
        <taxon>Bacteria</taxon>
        <taxon>Bacillati</taxon>
        <taxon>Bacillota</taxon>
        <taxon>Bacilli</taxon>
        <taxon>Bacillales</taxon>
        <taxon>Bacillaceae</taxon>
        <taxon>Siminovitchia</taxon>
    </lineage>
</organism>
<dbReference type="EMBL" id="QYTV02000005">
    <property type="protein sequence ID" value="RST73745.1"/>
    <property type="molecule type" value="Genomic_DNA"/>
</dbReference>
<accession>A0A429XYC9</accession>
<comment type="caution">
    <text evidence="2">The sequence shown here is derived from an EMBL/GenBank/DDBJ whole genome shotgun (WGS) entry which is preliminary data.</text>
</comment>
<dbReference type="Proteomes" id="UP000287156">
    <property type="component" value="Unassembled WGS sequence"/>
</dbReference>
<keyword evidence="1" id="KW-1133">Transmembrane helix</keyword>
<keyword evidence="1" id="KW-0812">Transmembrane</keyword>
<dbReference type="RefSeq" id="WP_126051133.1">
    <property type="nucleotide sequence ID" value="NZ_QYTV02000005.1"/>
</dbReference>